<comment type="caution">
    <text evidence="1">The sequence shown here is derived from an EMBL/GenBank/DDBJ whole genome shotgun (WGS) entry which is preliminary data.</text>
</comment>
<evidence type="ECO:0000313" key="2">
    <source>
        <dbReference type="Proteomes" id="UP000886891"/>
    </source>
</evidence>
<gene>
    <name evidence="1" type="ORF">IAB14_02010</name>
</gene>
<accession>A0A9D1SWQ5</accession>
<evidence type="ECO:0000313" key="1">
    <source>
        <dbReference type="EMBL" id="HIU99872.1"/>
    </source>
</evidence>
<reference evidence="1" key="1">
    <citation type="submission" date="2020-10" db="EMBL/GenBank/DDBJ databases">
        <authorList>
            <person name="Gilroy R."/>
        </authorList>
    </citation>
    <scope>NUCLEOTIDE SEQUENCE</scope>
    <source>
        <strain evidence="1">23406</strain>
    </source>
</reference>
<dbReference type="EMBL" id="DVOH01000016">
    <property type="protein sequence ID" value="HIU99872.1"/>
    <property type="molecule type" value="Genomic_DNA"/>
</dbReference>
<dbReference type="Proteomes" id="UP000886891">
    <property type="component" value="Unassembled WGS sequence"/>
</dbReference>
<protein>
    <submittedName>
        <fullName evidence="1">Thermostable hemolysin delta-VPH</fullName>
    </submittedName>
</protein>
<reference evidence="1" key="2">
    <citation type="journal article" date="2021" name="PeerJ">
        <title>Extensive microbial diversity within the chicken gut microbiome revealed by metagenomics and culture.</title>
        <authorList>
            <person name="Gilroy R."/>
            <person name="Ravi A."/>
            <person name="Getino M."/>
            <person name="Pursley I."/>
            <person name="Horton D.L."/>
            <person name="Alikhan N.F."/>
            <person name="Baker D."/>
            <person name="Gharbi K."/>
            <person name="Hall N."/>
            <person name="Watson M."/>
            <person name="Adriaenssens E.M."/>
            <person name="Foster-Nyarko E."/>
            <person name="Jarju S."/>
            <person name="Secka A."/>
            <person name="Antonio M."/>
            <person name="Oren A."/>
            <person name="Chaudhuri R.R."/>
            <person name="La Ragione R."/>
            <person name="Hildebrand F."/>
            <person name="Pallen M.J."/>
        </authorList>
    </citation>
    <scope>NUCLEOTIDE SEQUENCE</scope>
    <source>
        <strain evidence="1">23406</strain>
    </source>
</reference>
<sequence length="73" mass="8435">MAYFNYHATASRLIAEGHLTGAIRTEDWHGIKPALVLFFDNHRPMPVRIHRFGEYVAKIERAGITIGEDRREN</sequence>
<proteinExistence type="predicted"/>
<dbReference type="AlphaFoldDB" id="A0A9D1SWQ5"/>
<name>A0A9D1SWQ5_9FIRM</name>
<organism evidence="1 2">
    <name type="scientific">Candidatus Stercoripulliclostridium merdipullorum</name>
    <dbReference type="NCBI Taxonomy" id="2840952"/>
    <lineage>
        <taxon>Bacteria</taxon>
        <taxon>Bacillati</taxon>
        <taxon>Bacillota</taxon>
        <taxon>Clostridia</taxon>
        <taxon>Eubacteriales</taxon>
        <taxon>Candidatus Stercoripulliclostridium</taxon>
    </lineage>
</organism>